<feature type="transmembrane region" description="Helical" evidence="1">
    <location>
        <begin position="79"/>
        <end position="102"/>
    </location>
</feature>
<comment type="caution">
    <text evidence="2">The sequence shown here is derived from an EMBL/GenBank/DDBJ whole genome shotgun (WGS) entry which is preliminary data.</text>
</comment>
<gene>
    <name evidence="2" type="ORF">A3C87_02975</name>
</gene>
<keyword evidence="1" id="KW-1133">Transmembrane helix</keyword>
<sequence>MDEKKNIIKEGSVDTARERLYEREEKREAEHLPRYSHEAYGVRKSKEQEDVATDWDIPEDVPQEAPAVMSYKPKRSYRAIALTFGVVFFIISSAIAALYLTFGNQDISGSNIRISVNAPYAVGGGEEANIIISVANNNSTAITEAELIVEYPQGTEIDGERSRELVVKRYPLQTIASGETVNTELRPRLFGEENDEKDIRVSVEYKVDGSAATFYRESDPVRVVISSSPVSIVLDSVTSITSGQEYVLTATLISNSDADLTNLIVQATYPRTFDVKSSEPTAVAGRNTWRIEKLEPGEETKITIVGILSGDRETIQAIDVSVGLASQVDTSKLTSTLSTARMEVLIEAPFLAIELSANRQNADTVAFAIGQEVQMDAKITNTLTQPIYNIALLARLTGTAADLTKVSATKGYIDLGEGIITFDKIEDAALTQLNPGESRTITFGFTPKADVRTPEIIVSLDVAAARSDSATAARDLSAARKMTIRFISAISVLSVIEHVSGIHPPRVGEKTEYRATFSVQGGGNESRDSALTAQVPRGVMVGALPAGVTFTESTRTLTWTIGTIAANEPKTVVVPLSHTPTVLEVGTRPTLVQPQTVVSTDQFTRQQVTLTLPALTTQTANSQSDGQVQQ</sequence>
<dbReference type="STRING" id="1798491.A3C87_02975"/>
<dbReference type="EMBL" id="MFLE01000025">
    <property type="protein sequence ID" value="OGG61088.1"/>
    <property type="molecule type" value="Genomic_DNA"/>
</dbReference>
<name>A0A1F6DI51_9BACT</name>
<keyword evidence="1" id="KW-0812">Transmembrane</keyword>
<evidence type="ECO:0000256" key="1">
    <source>
        <dbReference type="SAM" id="Phobius"/>
    </source>
</evidence>
<reference evidence="2 3" key="1">
    <citation type="journal article" date="2016" name="Nat. Commun.">
        <title>Thousands of microbial genomes shed light on interconnected biogeochemical processes in an aquifer system.</title>
        <authorList>
            <person name="Anantharaman K."/>
            <person name="Brown C.T."/>
            <person name="Hug L.A."/>
            <person name="Sharon I."/>
            <person name="Castelle C.J."/>
            <person name="Probst A.J."/>
            <person name="Thomas B.C."/>
            <person name="Singh A."/>
            <person name="Wilkins M.J."/>
            <person name="Karaoz U."/>
            <person name="Brodie E.L."/>
            <person name="Williams K.H."/>
            <person name="Hubbard S.S."/>
            <person name="Banfield J.F."/>
        </authorList>
    </citation>
    <scope>NUCLEOTIDE SEQUENCE [LARGE SCALE GENOMIC DNA]</scope>
</reference>
<dbReference type="Proteomes" id="UP000176511">
    <property type="component" value="Unassembled WGS sequence"/>
</dbReference>
<dbReference type="AlphaFoldDB" id="A0A1F6DI51"/>
<organism evidence="2 3">
    <name type="scientific">Candidatus Kaiserbacteria bacterium RIFCSPHIGHO2_02_FULL_49_34</name>
    <dbReference type="NCBI Taxonomy" id="1798491"/>
    <lineage>
        <taxon>Bacteria</taxon>
        <taxon>Candidatus Kaiseribacteriota</taxon>
    </lineage>
</organism>
<keyword evidence="1" id="KW-0472">Membrane</keyword>
<evidence type="ECO:0000313" key="2">
    <source>
        <dbReference type="EMBL" id="OGG61088.1"/>
    </source>
</evidence>
<accession>A0A1F6DI51</accession>
<evidence type="ECO:0008006" key="4">
    <source>
        <dbReference type="Google" id="ProtNLM"/>
    </source>
</evidence>
<evidence type="ECO:0000313" key="3">
    <source>
        <dbReference type="Proteomes" id="UP000176511"/>
    </source>
</evidence>
<proteinExistence type="predicted"/>
<protein>
    <recommendedName>
        <fullName evidence="4">DUF11 domain-containing protein</fullName>
    </recommendedName>
</protein>